<evidence type="ECO:0000313" key="13">
    <source>
        <dbReference type="EMBL" id="KAG9447485.1"/>
    </source>
</evidence>
<dbReference type="SUPFAM" id="SSF48264">
    <property type="entry name" value="Cytochrome P450"/>
    <property type="match status" value="1"/>
</dbReference>
<dbReference type="Pfam" id="PF00067">
    <property type="entry name" value="p450"/>
    <property type="match status" value="1"/>
</dbReference>
<evidence type="ECO:0008006" key="15">
    <source>
        <dbReference type="Google" id="ProtNLM"/>
    </source>
</evidence>
<keyword evidence="4" id="KW-0812">Transmembrane</keyword>
<dbReference type="PRINTS" id="PR00385">
    <property type="entry name" value="P450"/>
</dbReference>
<dbReference type="EMBL" id="JAINDJ010000005">
    <property type="protein sequence ID" value="KAG9447485.1"/>
    <property type="molecule type" value="Genomic_DNA"/>
</dbReference>
<dbReference type="InterPro" id="IPR050665">
    <property type="entry name" value="Cytochrome_P450_Monooxygen"/>
</dbReference>
<dbReference type="GO" id="GO:0004497">
    <property type="term" value="F:monooxygenase activity"/>
    <property type="evidence" value="ECO:0007669"/>
    <property type="project" value="UniProtKB-KW"/>
</dbReference>
<evidence type="ECO:0000256" key="1">
    <source>
        <dbReference type="ARBA" id="ARBA00004370"/>
    </source>
</evidence>
<evidence type="ECO:0000256" key="6">
    <source>
        <dbReference type="ARBA" id="ARBA00022989"/>
    </source>
</evidence>
<dbReference type="Gene3D" id="1.10.630.10">
    <property type="entry name" value="Cytochrome P450"/>
    <property type="match status" value="1"/>
</dbReference>
<dbReference type="InterPro" id="IPR017972">
    <property type="entry name" value="Cyt_P450_CS"/>
</dbReference>
<dbReference type="GO" id="GO:0020037">
    <property type="term" value="F:heme binding"/>
    <property type="evidence" value="ECO:0007669"/>
    <property type="project" value="InterPro"/>
</dbReference>
<sequence length="512" mass="58247">MGYLALALLFLAFVVWISRVLVYSVWLKPMKLERLLKKQGVLGPPYELLYGNIRENDALNNQARSKPMNSSHKIAPRVAPILHQTAQKYGKLSLLWYGTQARVTVFDPEMVKEILSNKFGHFKKPKLNPLLKLLATGLAHHEGEKWARHRRIINPAFHLEKIKLMLPAFSATCIDLIEKWEKLMKGHSSCEVDVWPHLQQLTADVISRTAFGSSYKEGDRIFKLQSEQAELMMQAANSIYFPGLEFLPTKTNLRRWAVDREVRALLTGMIKKKEKKAIDDMGEAATDDLLGLLIKSNIKESQLGMTLDDVIAECKLFYFAGQETTSVLLNWTMVALSMHPHWQTRAREEVLQTFGKNKPDFDGLTHLKIVNMILHETLRLYPPVVALLRSTYKEMTIGGVTFPAGVELCLPIVLLHHDKEIWGEDADEFNPERFSKGVSNATKYQTAFFPFGWGPRICIGQNFALTEAKLALAMILQNFWFELSPTYVHAPLPIVTVQPQYGTQVILHKLDG</sequence>
<proteinExistence type="inferred from homology"/>
<dbReference type="GO" id="GO:0016705">
    <property type="term" value="F:oxidoreductase activity, acting on paired donors, with incorporation or reduction of molecular oxygen"/>
    <property type="evidence" value="ECO:0007669"/>
    <property type="project" value="InterPro"/>
</dbReference>
<comment type="similarity">
    <text evidence="2 12">Belongs to the cytochrome P450 family.</text>
</comment>
<dbReference type="PRINTS" id="PR00463">
    <property type="entry name" value="EP450I"/>
</dbReference>
<dbReference type="GO" id="GO:0016020">
    <property type="term" value="C:membrane"/>
    <property type="evidence" value="ECO:0007669"/>
    <property type="project" value="UniProtKB-SubCell"/>
</dbReference>
<evidence type="ECO:0000256" key="11">
    <source>
        <dbReference type="PIRSR" id="PIRSR602401-1"/>
    </source>
</evidence>
<evidence type="ECO:0000256" key="3">
    <source>
        <dbReference type="ARBA" id="ARBA00022617"/>
    </source>
</evidence>
<evidence type="ECO:0000256" key="7">
    <source>
        <dbReference type="ARBA" id="ARBA00023002"/>
    </source>
</evidence>
<accession>A0AAV7EF79</accession>
<keyword evidence="9 12" id="KW-0503">Monooxygenase</keyword>
<keyword evidence="3 11" id="KW-0349">Heme</keyword>
<dbReference type="FunFam" id="1.10.630.10:FF:000029">
    <property type="entry name" value="Cytochrome P450 734A1"/>
    <property type="match status" value="1"/>
</dbReference>
<protein>
    <recommendedName>
        <fullName evidence="15">Cytochrome P450</fullName>
    </recommendedName>
</protein>
<evidence type="ECO:0000256" key="9">
    <source>
        <dbReference type="ARBA" id="ARBA00023033"/>
    </source>
</evidence>
<comment type="subcellular location">
    <subcellularLocation>
        <location evidence="1">Membrane</location>
    </subcellularLocation>
</comment>
<evidence type="ECO:0000256" key="12">
    <source>
        <dbReference type="RuleBase" id="RU000461"/>
    </source>
</evidence>
<dbReference type="GO" id="GO:0005506">
    <property type="term" value="F:iron ion binding"/>
    <property type="evidence" value="ECO:0007669"/>
    <property type="project" value="InterPro"/>
</dbReference>
<gene>
    <name evidence="13" type="ORF">H6P81_013613</name>
</gene>
<name>A0AAV7EF79_ARIFI</name>
<keyword evidence="10" id="KW-0472">Membrane</keyword>
<dbReference type="PANTHER" id="PTHR24282">
    <property type="entry name" value="CYTOCHROME P450 FAMILY MEMBER"/>
    <property type="match status" value="1"/>
</dbReference>
<keyword evidence="14" id="KW-1185">Reference proteome</keyword>
<dbReference type="InterPro" id="IPR001128">
    <property type="entry name" value="Cyt_P450"/>
</dbReference>
<evidence type="ECO:0000256" key="8">
    <source>
        <dbReference type="ARBA" id="ARBA00023004"/>
    </source>
</evidence>
<keyword evidence="8 11" id="KW-0408">Iron</keyword>
<dbReference type="AlphaFoldDB" id="A0AAV7EF79"/>
<dbReference type="PROSITE" id="PS00086">
    <property type="entry name" value="CYTOCHROME_P450"/>
    <property type="match status" value="1"/>
</dbReference>
<comment type="caution">
    <text evidence="13">The sequence shown here is derived from an EMBL/GenBank/DDBJ whole genome shotgun (WGS) entry which is preliminary data.</text>
</comment>
<organism evidence="13 14">
    <name type="scientific">Aristolochia fimbriata</name>
    <name type="common">White veined hardy Dutchman's pipe vine</name>
    <dbReference type="NCBI Taxonomy" id="158543"/>
    <lineage>
        <taxon>Eukaryota</taxon>
        <taxon>Viridiplantae</taxon>
        <taxon>Streptophyta</taxon>
        <taxon>Embryophyta</taxon>
        <taxon>Tracheophyta</taxon>
        <taxon>Spermatophyta</taxon>
        <taxon>Magnoliopsida</taxon>
        <taxon>Magnoliidae</taxon>
        <taxon>Piperales</taxon>
        <taxon>Aristolochiaceae</taxon>
        <taxon>Aristolochia</taxon>
    </lineage>
</organism>
<comment type="cofactor">
    <cofactor evidence="11">
        <name>heme</name>
        <dbReference type="ChEBI" id="CHEBI:30413"/>
    </cofactor>
</comment>
<dbReference type="InterPro" id="IPR036396">
    <property type="entry name" value="Cyt_P450_sf"/>
</dbReference>
<keyword evidence="6" id="KW-1133">Transmembrane helix</keyword>
<keyword evidence="7 12" id="KW-0560">Oxidoreductase</keyword>
<dbReference type="InterPro" id="IPR002401">
    <property type="entry name" value="Cyt_P450_E_grp-I"/>
</dbReference>
<evidence type="ECO:0000256" key="4">
    <source>
        <dbReference type="ARBA" id="ARBA00022692"/>
    </source>
</evidence>
<evidence type="ECO:0000313" key="14">
    <source>
        <dbReference type="Proteomes" id="UP000825729"/>
    </source>
</evidence>
<dbReference type="Proteomes" id="UP000825729">
    <property type="component" value="Unassembled WGS sequence"/>
</dbReference>
<keyword evidence="5 11" id="KW-0479">Metal-binding</keyword>
<evidence type="ECO:0000256" key="2">
    <source>
        <dbReference type="ARBA" id="ARBA00010617"/>
    </source>
</evidence>
<evidence type="ECO:0000256" key="5">
    <source>
        <dbReference type="ARBA" id="ARBA00022723"/>
    </source>
</evidence>
<dbReference type="PANTHER" id="PTHR24282:SF255">
    <property type="entry name" value="CYTOCHROME P450 72A11-RELATED"/>
    <property type="match status" value="1"/>
</dbReference>
<evidence type="ECO:0000256" key="10">
    <source>
        <dbReference type="ARBA" id="ARBA00023136"/>
    </source>
</evidence>
<reference evidence="13 14" key="1">
    <citation type="submission" date="2021-07" db="EMBL/GenBank/DDBJ databases">
        <title>The Aristolochia fimbriata genome: insights into angiosperm evolution, floral development and chemical biosynthesis.</title>
        <authorList>
            <person name="Jiao Y."/>
        </authorList>
    </citation>
    <scope>NUCLEOTIDE SEQUENCE [LARGE SCALE GENOMIC DNA]</scope>
    <source>
        <strain evidence="13">IBCAS-2021</strain>
        <tissue evidence="13">Leaf</tissue>
    </source>
</reference>
<feature type="binding site" description="axial binding residue" evidence="11">
    <location>
        <position position="458"/>
    </location>
    <ligand>
        <name>heme</name>
        <dbReference type="ChEBI" id="CHEBI:30413"/>
    </ligand>
    <ligandPart>
        <name>Fe</name>
        <dbReference type="ChEBI" id="CHEBI:18248"/>
    </ligandPart>
</feature>